<dbReference type="OrthoDB" id="9996234at2"/>
<evidence type="ECO:0000313" key="3">
    <source>
        <dbReference type="Proteomes" id="UP001165143"/>
    </source>
</evidence>
<dbReference type="Proteomes" id="UP001165143">
    <property type="component" value="Unassembled WGS sequence"/>
</dbReference>
<evidence type="ECO:0000313" key="2">
    <source>
        <dbReference type="EMBL" id="GLW59615.1"/>
    </source>
</evidence>
<protein>
    <submittedName>
        <fullName evidence="2">Uncharacterized protein</fullName>
    </submittedName>
</protein>
<comment type="caution">
    <text evidence="2">The sequence shown here is derived from an EMBL/GenBank/DDBJ whole genome shotgun (WGS) entry which is preliminary data.</text>
</comment>
<name>A0A9W6PNP5_9ACTN</name>
<proteinExistence type="predicted"/>
<accession>A0A9W6PNP5</accession>
<feature type="region of interest" description="Disordered" evidence="1">
    <location>
        <begin position="1"/>
        <end position="32"/>
    </location>
</feature>
<gene>
    <name evidence="2" type="ORF">Kpho01_76250</name>
</gene>
<dbReference type="EMBL" id="BSRX01000105">
    <property type="protein sequence ID" value="GLW59615.1"/>
    <property type="molecule type" value="Genomic_DNA"/>
</dbReference>
<sequence>MSETTPQSEITDLGALEATEGGPASPDVSSIPVTEVKPEGEATLVQVAQADLTPQDVGTFSVRYVGRVPQLVVTGGSVVPSVVTVVDGSGNVLAEYAARPATAPKPVSSRLLPIDQHQIIGCVTPDCFPVSLRA</sequence>
<evidence type="ECO:0000256" key="1">
    <source>
        <dbReference type="SAM" id="MobiDB-lite"/>
    </source>
</evidence>
<dbReference type="AlphaFoldDB" id="A0A9W6PNP5"/>
<organism evidence="2 3">
    <name type="scientific">Kitasatospora phosalacinea</name>
    <dbReference type="NCBI Taxonomy" id="2065"/>
    <lineage>
        <taxon>Bacteria</taxon>
        <taxon>Bacillati</taxon>
        <taxon>Actinomycetota</taxon>
        <taxon>Actinomycetes</taxon>
        <taxon>Kitasatosporales</taxon>
        <taxon>Streptomycetaceae</taxon>
        <taxon>Kitasatospora</taxon>
    </lineage>
</organism>
<feature type="compositionally biased region" description="Polar residues" evidence="1">
    <location>
        <begin position="1"/>
        <end position="10"/>
    </location>
</feature>
<dbReference type="RefSeq" id="WP_033257369.1">
    <property type="nucleotide sequence ID" value="NZ_BSRX01000105.1"/>
</dbReference>
<reference evidence="2" key="1">
    <citation type="submission" date="2023-02" db="EMBL/GenBank/DDBJ databases">
        <title>Kitasatospora phosalacinea NBRC 14362.</title>
        <authorList>
            <person name="Ichikawa N."/>
            <person name="Sato H."/>
            <person name="Tonouchi N."/>
        </authorList>
    </citation>
    <scope>NUCLEOTIDE SEQUENCE</scope>
    <source>
        <strain evidence="2">NBRC 14362</strain>
    </source>
</reference>